<feature type="signal peptide" evidence="11">
    <location>
        <begin position="1"/>
        <end position="18"/>
    </location>
</feature>
<dbReference type="InterPro" id="IPR054593">
    <property type="entry name" value="Beta-mannosidase-like_N2"/>
</dbReference>
<accession>A0A194XWN2</accession>
<evidence type="ECO:0000256" key="11">
    <source>
        <dbReference type="SAM" id="SignalP"/>
    </source>
</evidence>
<comment type="similarity">
    <text evidence="8">Belongs to the glycosyl hydrolase 2 family. Beta-mannosidase B subfamily.</text>
</comment>
<evidence type="ECO:0000313" key="15">
    <source>
        <dbReference type="EMBL" id="KUJ24643.1"/>
    </source>
</evidence>
<reference evidence="15 16" key="1">
    <citation type="submission" date="2015-10" db="EMBL/GenBank/DDBJ databases">
        <title>Full genome of DAOMC 229536 Phialocephala scopiformis, a fungal endophyte of spruce producing the potent anti-insectan compound rugulosin.</title>
        <authorList>
            <consortium name="DOE Joint Genome Institute"/>
            <person name="Walker A.K."/>
            <person name="Frasz S.L."/>
            <person name="Seifert K.A."/>
            <person name="Miller J.D."/>
            <person name="Mondo S.J."/>
            <person name="Labutti K."/>
            <person name="Lipzen A."/>
            <person name="Dockter R."/>
            <person name="Kennedy M."/>
            <person name="Grigoriev I.V."/>
            <person name="Spatafora J.W."/>
        </authorList>
    </citation>
    <scope>NUCLEOTIDE SEQUENCE [LARGE SCALE GENOMIC DNA]</scope>
    <source>
        <strain evidence="15 16">CBS 120377</strain>
    </source>
</reference>
<dbReference type="Pfam" id="PF17786">
    <property type="entry name" value="Mannosidase_ig"/>
    <property type="match status" value="1"/>
</dbReference>
<evidence type="ECO:0000256" key="3">
    <source>
        <dbReference type="ARBA" id="ARBA00012754"/>
    </source>
</evidence>
<evidence type="ECO:0000256" key="6">
    <source>
        <dbReference type="ARBA" id="ARBA00023295"/>
    </source>
</evidence>
<keyword evidence="6" id="KW-0326">Glycosidase</keyword>
<dbReference type="PANTHER" id="PTHR43730">
    <property type="entry name" value="BETA-MANNOSIDASE"/>
    <property type="match status" value="1"/>
</dbReference>
<dbReference type="STRING" id="149040.A0A194XWN2"/>
<dbReference type="OrthoDB" id="2866996at2759"/>
<dbReference type="InterPro" id="IPR041447">
    <property type="entry name" value="Mannosidase_ig"/>
</dbReference>
<sequence>MTFAVLAFLGFGASNTASISSKENRSPPFIACNGGAGRVAVRKAQYHWGWDWGPILMTAGPWRPVWLEMYHARVADLWAQLELDRNLQAATGTVHARVEGKVDFVTFALTLRGEVIWQNVVRVENDCASVETYLEKPQLWYPHGYGSQPLYELSAEISTDDITLDKVTKHIGLRRSELVQNNDCHGKSFYFRVNGVDVFCGGNCWIPADNFIPRITKDKYRKWLQMMVDGGQVMTRVWGGGVFEEEIFYDLCDELGILVWQDFMFACASYPVWPEFLDSVREEATQNLRRLRHHSSIVMFAGSNEDYQVRESFGLEYDFNDKDPSSWLKTNYPARYIFEYLLPLIMAQELPNVPYWPSSPYSEGKPTSDPLTGDIHQWNVFESLGGRFVGEFGMEEFPHIQTIRYFVESSSELHPQSHTFDFHNKADGHERRMATYLVENFKTTANLEAYIHLTQLIQSEALMYAYRRWRKEWGGNRKCGGALWQMNDVWLCTSWAIVDYFLRKKPAYYTISRCLAPIAIGIQRQHHEWSVSHARPANNLLFSVWIVSNKTKKFIADVKLRFISVDTGKEVRNTIIRKGVTTLENGTTEVLSGVIDTRSGEPLVLAARISIDGVCLSRDTDWPQPFKYLSSNDRGVIITTIGLVFEERDGVLLSDNALDIVPGDEQIVEAKGLQTASKSLSWLYLCQED</sequence>
<dbReference type="SUPFAM" id="SSF49303">
    <property type="entry name" value="beta-Galactosidase/glucuronidase domain"/>
    <property type="match status" value="1"/>
</dbReference>
<dbReference type="Gene3D" id="2.60.40.10">
    <property type="entry name" value="Immunoglobulins"/>
    <property type="match status" value="1"/>
</dbReference>
<dbReference type="GeneID" id="28830801"/>
<dbReference type="Pfam" id="PF22666">
    <property type="entry name" value="Glyco_hydro_2_N2"/>
    <property type="match status" value="1"/>
</dbReference>
<feature type="domain" description="Mannosidase Ig/CBM-like" evidence="13">
    <location>
        <begin position="542"/>
        <end position="628"/>
    </location>
</feature>
<dbReference type="RefSeq" id="XP_018078998.1">
    <property type="nucleotide sequence ID" value="XM_018221075.1"/>
</dbReference>
<dbReference type="Pfam" id="PF00703">
    <property type="entry name" value="Glyco_hydro_2"/>
    <property type="match status" value="1"/>
</dbReference>
<evidence type="ECO:0000256" key="4">
    <source>
        <dbReference type="ARBA" id="ARBA00022801"/>
    </source>
</evidence>
<dbReference type="EMBL" id="KQ947404">
    <property type="protein sequence ID" value="KUJ24643.1"/>
    <property type="molecule type" value="Genomic_DNA"/>
</dbReference>
<comment type="catalytic activity">
    <reaction evidence="1">
        <text>Hydrolysis of terminal, non-reducing beta-D-mannose residues in beta-D-mannosides.</text>
        <dbReference type="EC" id="3.2.1.25"/>
    </reaction>
</comment>
<keyword evidence="4" id="KW-0378">Hydrolase</keyword>
<evidence type="ECO:0000259" key="13">
    <source>
        <dbReference type="Pfam" id="PF17786"/>
    </source>
</evidence>
<gene>
    <name evidence="15" type="ORF">LY89DRAFT_745602</name>
</gene>
<keyword evidence="5" id="KW-0119">Carbohydrate metabolism</keyword>
<evidence type="ECO:0000259" key="14">
    <source>
        <dbReference type="Pfam" id="PF22666"/>
    </source>
</evidence>
<name>A0A194XWN2_MOLSC</name>
<dbReference type="Gene3D" id="2.60.120.260">
    <property type="entry name" value="Galactose-binding domain-like"/>
    <property type="match status" value="1"/>
</dbReference>
<protein>
    <recommendedName>
        <fullName evidence="9">Beta-mannosidase B</fullName>
        <ecNumber evidence="3">3.2.1.25</ecNumber>
    </recommendedName>
    <alternativeName>
        <fullName evidence="10">Mannanase B</fullName>
    </alternativeName>
</protein>
<dbReference type="Gene3D" id="3.20.20.80">
    <property type="entry name" value="Glycosidases"/>
    <property type="match status" value="1"/>
</dbReference>
<dbReference type="PANTHER" id="PTHR43730:SF1">
    <property type="entry name" value="BETA-MANNOSIDASE"/>
    <property type="match status" value="1"/>
</dbReference>
<feature type="domain" description="Beta-mannosidase-like galactose-binding" evidence="14">
    <location>
        <begin position="19"/>
        <end position="63"/>
    </location>
</feature>
<dbReference type="KEGG" id="psco:LY89DRAFT_745602"/>
<feature type="domain" description="Glycoside hydrolase family 2 immunoglobulin-like beta-sandwich" evidence="12">
    <location>
        <begin position="73"/>
        <end position="174"/>
    </location>
</feature>
<dbReference type="InterPro" id="IPR008979">
    <property type="entry name" value="Galactose-bd-like_sf"/>
</dbReference>
<dbReference type="Proteomes" id="UP000070700">
    <property type="component" value="Unassembled WGS sequence"/>
</dbReference>
<dbReference type="SUPFAM" id="SSF49785">
    <property type="entry name" value="Galactose-binding domain-like"/>
    <property type="match status" value="1"/>
</dbReference>
<dbReference type="InterPro" id="IPR050887">
    <property type="entry name" value="Beta-mannosidase_GH2"/>
</dbReference>
<evidence type="ECO:0000256" key="5">
    <source>
        <dbReference type="ARBA" id="ARBA00023277"/>
    </source>
</evidence>
<dbReference type="FunFam" id="3.20.20.80:FF:000050">
    <property type="entry name" value="Beta-mannosidase B"/>
    <property type="match status" value="1"/>
</dbReference>
<evidence type="ECO:0000256" key="8">
    <source>
        <dbReference type="ARBA" id="ARBA00038429"/>
    </source>
</evidence>
<evidence type="ECO:0000256" key="10">
    <source>
        <dbReference type="ARBA" id="ARBA00041614"/>
    </source>
</evidence>
<dbReference type="InterPro" id="IPR036156">
    <property type="entry name" value="Beta-gal/glucu_dom_sf"/>
</dbReference>
<proteinExistence type="inferred from homology"/>
<comment type="pathway">
    <text evidence="2">Glycan metabolism; N-glycan degradation.</text>
</comment>
<organism evidence="15 16">
    <name type="scientific">Mollisia scopiformis</name>
    <name type="common">Conifer needle endophyte fungus</name>
    <name type="synonym">Phialocephala scopiformis</name>
    <dbReference type="NCBI Taxonomy" id="149040"/>
    <lineage>
        <taxon>Eukaryota</taxon>
        <taxon>Fungi</taxon>
        <taxon>Dikarya</taxon>
        <taxon>Ascomycota</taxon>
        <taxon>Pezizomycotina</taxon>
        <taxon>Leotiomycetes</taxon>
        <taxon>Helotiales</taxon>
        <taxon>Mollisiaceae</taxon>
        <taxon>Mollisia</taxon>
    </lineage>
</organism>
<evidence type="ECO:0000256" key="7">
    <source>
        <dbReference type="ARBA" id="ARBA00023326"/>
    </source>
</evidence>
<dbReference type="GO" id="GO:0000272">
    <property type="term" value="P:polysaccharide catabolic process"/>
    <property type="evidence" value="ECO:0007669"/>
    <property type="project" value="UniProtKB-KW"/>
</dbReference>
<dbReference type="GO" id="GO:0004567">
    <property type="term" value="F:beta-mannosidase activity"/>
    <property type="evidence" value="ECO:0007669"/>
    <property type="project" value="UniProtKB-EC"/>
</dbReference>
<keyword evidence="11" id="KW-0732">Signal</keyword>
<dbReference type="EC" id="3.2.1.25" evidence="3"/>
<dbReference type="InterPro" id="IPR013783">
    <property type="entry name" value="Ig-like_fold"/>
</dbReference>
<evidence type="ECO:0000256" key="1">
    <source>
        <dbReference type="ARBA" id="ARBA00000829"/>
    </source>
</evidence>
<evidence type="ECO:0000259" key="12">
    <source>
        <dbReference type="Pfam" id="PF00703"/>
    </source>
</evidence>
<dbReference type="InParanoid" id="A0A194XWN2"/>
<dbReference type="InterPro" id="IPR017853">
    <property type="entry name" value="GH"/>
</dbReference>
<evidence type="ECO:0000313" key="16">
    <source>
        <dbReference type="Proteomes" id="UP000070700"/>
    </source>
</evidence>
<keyword evidence="16" id="KW-1185">Reference proteome</keyword>
<evidence type="ECO:0000256" key="9">
    <source>
        <dbReference type="ARBA" id="ARBA00041069"/>
    </source>
</evidence>
<dbReference type="InterPro" id="IPR006102">
    <property type="entry name" value="Ig-like_GH2"/>
</dbReference>
<keyword evidence="7" id="KW-0624">Polysaccharide degradation</keyword>
<dbReference type="AlphaFoldDB" id="A0A194XWN2"/>
<dbReference type="GO" id="GO:0006516">
    <property type="term" value="P:glycoprotein catabolic process"/>
    <property type="evidence" value="ECO:0007669"/>
    <property type="project" value="TreeGrafter"/>
</dbReference>
<dbReference type="SUPFAM" id="SSF51445">
    <property type="entry name" value="(Trans)glycosidases"/>
    <property type="match status" value="1"/>
</dbReference>
<evidence type="ECO:0000256" key="2">
    <source>
        <dbReference type="ARBA" id="ARBA00004740"/>
    </source>
</evidence>
<feature type="chain" id="PRO_5008268767" description="Beta-mannosidase B" evidence="11">
    <location>
        <begin position="19"/>
        <end position="689"/>
    </location>
</feature>